<reference evidence="1 2" key="1">
    <citation type="submission" date="2014-10" db="EMBL/GenBank/DDBJ databases">
        <title>Kaistella jeonii genome.</title>
        <authorList>
            <person name="Clayton J.T."/>
            <person name="Newman J.D."/>
        </authorList>
    </citation>
    <scope>NUCLEOTIDE SEQUENCE [LARGE SCALE GENOMIC DNA]</scope>
    <source>
        <strain evidence="1 2">DSM 17048</strain>
    </source>
</reference>
<dbReference type="RefSeq" id="WP_039355044.1">
    <property type="nucleotide sequence ID" value="NZ_FOLA01000025.1"/>
</dbReference>
<dbReference type="GO" id="GO:0008237">
    <property type="term" value="F:metallopeptidase activity"/>
    <property type="evidence" value="ECO:0007669"/>
    <property type="project" value="InterPro"/>
</dbReference>
<dbReference type="EMBL" id="JSYL01000022">
    <property type="protein sequence ID" value="KIA84141.1"/>
    <property type="molecule type" value="Genomic_DNA"/>
</dbReference>
<dbReference type="Gene3D" id="3.40.390.10">
    <property type="entry name" value="Collagenase (Catalytic Domain)"/>
    <property type="match status" value="1"/>
</dbReference>
<dbReference type="OrthoDB" id="6717961at2"/>
<name>A0A0C1CK30_9FLAO</name>
<keyword evidence="2" id="KW-1185">Reference proteome</keyword>
<protein>
    <submittedName>
        <fullName evidence="1">Uncharacterized protein</fullName>
    </submittedName>
</protein>
<evidence type="ECO:0000313" key="2">
    <source>
        <dbReference type="Proteomes" id="UP000031473"/>
    </source>
</evidence>
<accession>A0A0C1CK30</accession>
<sequence>MSRTRIVKGKITEIIGKDYNIYSESSIIDNAADIIFDKGHTKGVSLGSPDKAPAFQIKAKCLVEFRPHNNWTGEFGFDWVRMGDTALLGDTWYKNIIGKNRDAAGHIAQNNAIYGKNIVPDEEEYKKLLRKFLVLQVKFNNDFYVVPWMSLYKGKTAKLSLKIIVKEPPKKLEFQYDKTLFKLNHNEISQKSRGKHTLPDYLHITCIKTFNQDQFINVMADDELVGKLKIHKNGKLDRKKLSIVLSRVKIGNISGNIEGEIAKLKKHLQQALITPNVVVDTSIDLTSDTVFNTRYFNGTNILNTHTDGKHGDLHKYMSSQYNLRVKYPNHLIVYVFDFPYPAAGGEAYDVPSDFVLVYSKANRFETCVVHETLHALGLYHSFDNNSLFTFKKNKTEDIMDYPVTRRTIWKWQWDIIRQHYLVTKE</sequence>
<dbReference type="SUPFAM" id="SSF55486">
    <property type="entry name" value="Metalloproteases ('zincins'), catalytic domain"/>
    <property type="match status" value="1"/>
</dbReference>
<dbReference type="STRING" id="266749.SAMN05421876_1257"/>
<dbReference type="InterPro" id="IPR024079">
    <property type="entry name" value="MetalloPept_cat_dom_sf"/>
</dbReference>
<dbReference type="AlphaFoldDB" id="A0A0C1CK30"/>
<dbReference type="Proteomes" id="UP000031473">
    <property type="component" value="Unassembled WGS sequence"/>
</dbReference>
<evidence type="ECO:0000313" key="1">
    <source>
        <dbReference type="EMBL" id="KIA84141.1"/>
    </source>
</evidence>
<proteinExistence type="predicted"/>
<gene>
    <name evidence="1" type="ORF">OA86_14905</name>
</gene>
<comment type="caution">
    <text evidence="1">The sequence shown here is derived from an EMBL/GenBank/DDBJ whole genome shotgun (WGS) entry which is preliminary data.</text>
</comment>
<organism evidence="1 2">
    <name type="scientific">Kaistella jeonii</name>
    <dbReference type="NCBI Taxonomy" id="266749"/>
    <lineage>
        <taxon>Bacteria</taxon>
        <taxon>Pseudomonadati</taxon>
        <taxon>Bacteroidota</taxon>
        <taxon>Flavobacteriia</taxon>
        <taxon>Flavobacteriales</taxon>
        <taxon>Weeksellaceae</taxon>
        <taxon>Chryseobacterium group</taxon>
        <taxon>Kaistella</taxon>
    </lineage>
</organism>